<sequence>MKLLGLIEASEDLVTKEYVDKKTLEMAFNVENTVDQYYVKKVNVGLPNFFSKRRLIDGCNYTWAAIPKDKIRIDVAVDEFYEVQGSEWERIGAVYRSTSGNTRLVLCVANYKKKYWFITDGTVSRKGSLVKSDGPTWGVLTIE</sequence>
<organism evidence="1 2">
    <name type="scientific">Peptostreptococcus russellii</name>
    <dbReference type="NCBI Taxonomy" id="215200"/>
    <lineage>
        <taxon>Bacteria</taxon>
        <taxon>Bacillati</taxon>
        <taxon>Bacillota</taxon>
        <taxon>Clostridia</taxon>
        <taxon>Peptostreptococcales</taxon>
        <taxon>Peptostreptococcaceae</taxon>
        <taxon>Peptostreptococcus</taxon>
    </lineage>
</organism>
<name>A0A1H8JZ01_9FIRM</name>
<evidence type="ECO:0000313" key="2">
    <source>
        <dbReference type="Proteomes" id="UP000199512"/>
    </source>
</evidence>
<reference evidence="1 2" key="1">
    <citation type="submission" date="2016-10" db="EMBL/GenBank/DDBJ databases">
        <authorList>
            <person name="de Groot N.N."/>
        </authorList>
    </citation>
    <scope>NUCLEOTIDE SEQUENCE [LARGE SCALE GENOMIC DNA]</scope>
    <source>
        <strain evidence="1 2">Calf135</strain>
    </source>
</reference>
<proteinExistence type="predicted"/>
<dbReference type="STRING" id="215200.SAMN05216454_11910"/>
<gene>
    <name evidence="1" type="ORF">SAMN05216454_11910</name>
</gene>
<accession>A0A1H8JZ01</accession>
<protein>
    <submittedName>
        <fullName evidence="1">Uncharacterized protein</fullName>
    </submittedName>
</protein>
<dbReference type="AlphaFoldDB" id="A0A1H8JZ01"/>
<evidence type="ECO:0000313" key="1">
    <source>
        <dbReference type="EMBL" id="SEN85647.1"/>
    </source>
</evidence>
<keyword evidence="2" id="KW-1185">Reference proteome</keyword>
<dbReference type="EMBL" id="FODF01000019">
    <property type="protein sequence ID" value="SEN85647.1"/>
    <property type="molecule type" value="Genomic_DNA"/>
</dbReference>
<dbReference type="RefSeq" id="WP_091976024.1">
    <property type="nucleotide sequence ID" value="NZ_CAUWDX010000014.1"/>
</dbReference>
<dbReference type="Proteomes" id="UP000199512">
    <property type="component" value="Unassembled WGS sequence"/>
</dbReference>